<proteinExistence type="predicted"/>
<organism evidence="2 3">
    <name type="scientific">Paramecium sonneborni</name>
    <dbReference type="NCBI Taxonomy" id="65129"/>
    <lineage>
        <taxon>Eukaryota</taxon>
        <taxon>Sar</taxon>
        <taxon>Alveolata</taxon>
        <taxon>Ciliophora</taxon>
        <taxon>Intramacronucleata</taxon>
        <taxon>Oligohymenophorea</taxon>
        <taxon>Peniculida</taxon>
        <taxon>Parameciidae</taxon>
        <taxon>Paramecium</taxon>
    </lineage>
</organism>
<dbReference type="GO" id="GO:0005737">
    <property type="term" value="C:cytoplasm"/>
    <property type="evidence" value="ECO:0007669"/>
    <property type="project" value="TreeGrafter"/>
</dbReference>
<dbReference type="EMBL" id="CAJJDN010000115">
    <property type="protein sequence ID" value="CAD8117817.1"/>
    <property type="molecule type" value="Genomic_DNA"/>
</dbReference>
<dbReference type="OrthoDB" id="2121326at2759"/>
<accession>A0A8S1QT56</accession>
<evidence type="ECO:0000313" key="2">
    <source>
        <dbReference type="EMBL" id="CAD8117817.1"/>
    </source>
</evidence>
<dbReference type="PANTHER" id="PTHR45663">
    <property type="entry name" value="GEO12009P1"/>
    <property type="match status" value="1"/>
</dbReference>
<protein>
    <recommendedName>
        <fullName evidence="1">Thioredoxin domain-containing protein</fullName>
    </recommendedName>
</protein>
<dbReference type="AlphaFoldDB" id="A0A8S1QT56"/>
<reference evidence="2" key="1">
    <citation type="submission" date="2021-01" db="EMBL/GenBank/DDBJ databases">
        <authorList>
            <consortium name="Genoscope - CEA"/>
            <person name="William W."/>
        </authorList>
    </citation>
    <scope>NUCLEOTIDE SEQUENCE</scope>
</reference>
<feature type="domain" description="Thioredoxin" evidence="1">
    <location>
        <begin position="31"/>
        <end position="115"/>
    </location>
</feature>
<dbReference type="Pfam" id="PF00085">
    <property type="entry name" value="Thioredoxin"/>
    <property type="match status" value="1"/>
</dbReference>
<keyword evidence="3" id="KW-1185">Reference proteome</keyword>
<dbReference type="CDD" id="cd02947">
    <property type="entry name" value="TRX_family"/>
    <property type="match status" value="1"/>
</dbReference>
<evidence type="ECO:0000259" key="1">
    <source>
        <dbReference type="Pfam" id="PF00085"/>
    </source>
</evidence>
<dbReference type="PANTHER" id="PTHR45663:SF11">
    <property type="entry name" value="GEO12009P1"/>
    <property type="match status" value="1"/>
</dbReference>
<name>A0A8S1QT56_9CILI</name>
<dbReference type="Proteomes" id="UP000692954">
    <property type="component" value="Unassembled WGS sequence"/>
</dbReference>
<evidence type="ECO:0000313" key="3">
    <source>
        <dbReference type="Proteomes" id="UP000692954"/>
    </source>
</evidence>
<sequence length="309" mass="37153">MLRRVINRFSYQFGGIPKFIMEINDLQEIEKLSEERMIFLNCYTTWSSECKQFNKKLMGYLKNYENVGTVLNIDIDKNDQIKQQLQIQSIPFVALVYKNSFIDIYQKNDNLDNFILSIDRLSREIKGEDIGDKILVELSQHSFQENAKELIQLSRKSLENERLKQYYDKFKLYQAKGYIILEQFNMAEQLLNEIDIKQKDEDLNKLYKEIMEFYKLIKEWSELPQIMKQELKELDKKPDDLNLRFKISESALNNMKFEFAINILLDLIRIDRNWEERKAQKRLQQIFNQLGSQNELVIKGRHELTQLLY</sequence>
<dbReference type="InterPro" id="IPR013766">
    <property type="entry name" value="Thioredoxin_domain"/>
</dbReference>
<comment type="caution">
    <text evidence="2">The sequence shown here is derived from an EMBL/GenBank/DDBJ whole genome shotgun (WGS) entry which is preliminary data.</text>
</comment>
<gene>
    <name evidence="2" type="ORF">PSON_ATCC_30995.1.T1150038</name>
</gene>
<dbReference type="Pfam" id="PF14561">
    <property type="entry name" value="TPR_20"/>
    <property type="match status" value="1"/>
</dbReference>
<dbReference type="GO" id="GO:0015035">
    <property type="term" value="F:protein-disulfide reductase activity"/>
    <property type="evidence" value="ECO:0007669"/>
    <property type="project" value="TreeGrafter"/>
</dbReference>